<evidence type="ECO:0000313" key="1">
    <source>
        <dbReference type="EMBL" id="RLT80337.1"/>
    </source>
</evidence>
<proteinExistence type="predicted"/>
<accession>A0A3L8ABA8</accession>
<gene>
    <name evidence="1" type="ORF">D7Y07_08865</name>
</gene>
<dbReference type="GeneID" id="82152487"/>
<reference evidence="1 2" key="1">
    <citation type="submission" date="2018-09" db="EMBL/GenBank/DDBJ databases">
        <title>Murine metabolic-syndrome-specific gut microbial biobank.</title>
        <authorList>
            <person name="Liu C."/>
        </authorList>
    </citation>
    <scope>NUCLEOTIDE SEQUENCE [LARGE SCALE GENOMIC DNA]</scope>
    <source>
        <strain evidence="1 2">0.1X-D8-26</strain>
    </source>
</reference>
<protein>
    <submittedName>
        <fullName evidence="1">Uncharacterized protein</fullName>
    </submittedName>
</protein>
<organism evidence="1 2">
    <name type="scientific">Bacteroides acidifaciens</name>
    <dbReference type="NCBI Taxonomy" id="85831"/>
    <lineage>
        <taxon>Bacteria</taxon>
        <taxon>Pseudomonadati</taxon>
        <taxon>Bacteroidota</taxon>
        <taxon>Bacteroidia</taxon>
        <taxon>Bacteroidales</taxon>
        <taxon>Bacteroidaceae</taxon>
        <taxon>Bacteroides</taxon>
    </lineage>
</organism>
<dbReference type="EMBL" id="RAZM01000022">
    <property type="protein sequence ID" value="RLT80337.1"/>
    <property type="molecule type" value="Genomic_DNA"/>
</dbReference>
<comment type="caution">
    <text evidence="1">The sequence shown here is derived from an EMBL/GenBank/DDBJ whole genome shotgun (WGS) entry which is preliminary data.</text>
</comment>
<dbReference type="AlphaFoldDB" id="A0A3L8ABA8"/>
<name>A0A3L8ABA8_9BACE</name>
<sequence length="77" mass="9003">MLMNELLKMKFFELLSKTSQEVTNTEMQDAYGEFVKHIVAISNSEDYSYIFRMLNLTRIEIVPLKELYQCGQGEKCA</sequence>
<dbReference type="RefSeq" id="WP_085978836.1">
    <property type="nucleotide sequence ID" value="NZ_CAEUHO010000001.1"/>
</dbReference>
<dbReference type="Proteomes" id="UP000267159">
    <property type="component" value="Unassembled WGS sequence"/>
</dbReference>
<evidence type="ECO:0000313" key="2">
    <source>
        <dbReference type="Proteomes" id="UP000267159"/>
    </source>
</evidence>